<dbReference type="GO" id="GO:0035721">
    <property type="term" value="P:intraciliary retrograde transport"/>
    <property type="evidence" value="ECO:0007669"/>
    <property type="project" value="InterPro"/>
</dbReference>
<evidence type="ECO:0000256" key="12">
    <source>
        <dbReference type="ARBA" id="ARBA00023175"/>
    </source>
</evidence>
<dbReference type="GO" id="GO:0005813">
    <property type="term" value="C:centrosome"/>
    <property type="evidence" value="ECO:0007669"/>
    <property type="project" value="UniProtKB-SubCell"/>
</dbReference>
<dbReference type="Gene3D" id="3.40.50.300">
    <property type="entry name" value="P-loop containing nucleotide triphosphate hydrolases"/>
    <property type="match status" value="1"/>
</dbReference>
<dbReference type="GO" id="GO:0005868">
    <property type="term" value="C:cytoplasmic dynein complex"/>
    <property type="evidence" value="ECO:0007669"/>
    <property type="project" value="InterPro"/>
</dbReference>
<comment type="subcellular location">
    <subcellularLocation>
        <location evidence="3">Cytoplasm</location>
        <location evidence="3">Cytoskeleton</location>
        <location evidence="3">Cilium axoneme</location>
    </subcellularLocation>
    <subcellularLocation>
        <location evidence="1">Cytoplasm</location>
        <location evidence="1">Cytoskeleton</location>
        <location evidence="1">Cilium basal body</location>
    </subcellularLocation>
    <subcellularLocation>
        <location evidence="2">Cytoplasm</location>
        <location evidence="2">Cytoskeleton</location>
        <location evidence="2">Microtubule organizing center</location>
        <location evidence="2">Centrosome</location>
    </subcellularLocation>
</comment>
<evidence type="ECO:0000256" key="15">
    <source>
        <dbReference type="SAM" id="MobiDB-lite"/>
    </source>
</evidence>
<keyword evidence="9" id="KW-0970">Cilium biogenesis/degradation</keyword>
<keyword evidence="17" id="KW-1185">Reference proteome</keyword>
<evidence type="ECO:0000313" key="17">
    <source>
        <dbReference type="Proteomes" id="UP000230066"/>
    </source>
</evidence>
<comment type="caution">
    <text evidence="16">The sequence shown here is derived from an EMBL/GenBank/DDBJ whole genome shotgun (WGS) entry which is preliminary data.</text>
</comment>
<dbReference type="GO" id="GO:0035735">
    <property type="term" value="P:intraciliary transport involved in cilium assembly"/>
    <property type="evidence" value="ECO:0007669"/>
    <property type="project" value="InterPro"/>
</dbReference>
<evidence type="ECO:0000256" key="7">
    <source>
        <dbReference type="ARBA" id="ARBA00022490"/>
    </source>
</evidence>
<keyword evidence="8" id="KW-0493">Microtubule</keyword>
<evidence type="ECO:0000256" key="2">
    <source>
        <dbReference type="ARBA" id="ARBA00004300"/>
    </source>
</evidence>
<evidence type="ECO:0000256" key="13">
    <source>
        <dbReference type="ARBA" id="ARBA00023212"/>
    </source>
</evidence>
<keyword evidence="14" id="KW-0966">Cell projection</keyword>
<evidence type="ECO:0000313" key="16">
    <source>
        <dbReference type="EMBL" id="THD20108.1"/>
    </source>
</evidence>
<keyword evidence="10" id="KW-0243">Dynein</keyword>
<dbReference type="InterPro" id="IPR040045">
    <property type="entry name" value="DYNC2LI1"/>
</dbReference>
<dbReference type="Proteomes" id="UP000230066">
    <property type="component" value="Unassembled WGS sequence"/>
</dbReference>
<dbReference type="GO" id="GO:0005930">
    <property type="term" value="C:axoneme"/>
    <property type="evidence" value="ECO:0007669"/>
    <property type="project" value="UniProtKB-SubCell"/>
</dbReference>
<accession>A0A4E0REA1</accession>
<sequence length="369" mass="41696">MTQSVWDIAIQQSRSRMGMFIRQKYQITTESSEEKPDSTIVFFGSCSSGKTTVINRFLEREEKTKPTLALDYTFGRKATGALPTKSVAHLWELGGGVRLADLLGVPISPNALRNLNLVLVLDLSKPEELWTTMETLLENAKSRYEQIICRLKRNGHLDTNKKYRNILKGRTTSNHLDQELLDPFPIPLTIIGSKYDLLLHRSCEQQKIVTKTLRFLNHYYSSSLYFISIKEEASMKRIKSLLCHLAFGSTFNRAVQLDVGKPLSIPEGMDSFSNIGAPPNSDPSMDRLTAKTPLTMWKAVFCNAFKQVSNPLGASVPEIDPAKEPQFAEPLVDQARKSKDEEFEQTQRQNERRMRELLQQAAADGILVA</sequence>
<dbReference type="EMBL" id="JXXN02005138">
    <property type="protein sequence ID" value="THD20108.1"/>
    <property type="molecule type" value="Genomic_DNA"/>
</dbReference>
<dbReference type="PANTHER" id="PTHR13236">
    <property type="entry name" value="DYNEIN 2 LIGHT INTERMEDIATE CHAIN, ISOFORM 2"/>
    <property type="match status" value="1"/>
</dbReference>
<evidence type="ECO:0000256" key="5">
    <source>
        <dbReference type="ARBA" id="ARBA00018863"/>
    </source>
</evidence>
<dbReference type="AlphaFoldDB" id="A0A4E0REA1"/>
<comment type="similarity">
    <text evidence="4">Belongs to the dynein light intermediate chain family.</text>
</comment>
<evidence type="ECO:0000256" key="9">
    <source>
        <dbReference type="ARBA" id="ARBA00022794"/>
    </source>
</evidence>
<evidence type="ECO:0000256" key="4">
    <source>
        <dbReference type="ARBA" id="ARBA00006831"/>
    </source>
</evidence>
<dbReference type="SUPFAM" id="SSF52540">
    <property type="entry name" value="P-loop containing nucleoside triphosphate hydrolases"/>
    <property type="match status" value="1"/>
</dbReference>
<name>A0A4E0REA1_FASHE</name>
<evidence type="ECO:0000256" key="10">
    <source>
        <dbReference type="ARBA" id="ARBA00023017"/>
    </source>
</evidence>
<keyword evidence="13" id="KW-0206">Cytoskeleton</keyword>
<keyword evidence="11" id="KW-0969">Cilium</keyword>
<dbReference type="Pfam" id="PF05783">
    <property type="entry name" value="DLIC"/>
    <property type="match status" value="1"/>
</dbReference>
<keyword evidence="12" id="KW-0505">Motor protein</keyword>
<gene>
    <name evidence="16" type="ORF">D915_009236</name>
</gene>
<reference evidence="16" key="1">
    <citation type="submission" date="2019-03" db="EMBL/GenBank/DDBJ databases">
        <title>Improved annotation for the trematode Fasciola hepatica.</title>
        <authorList>
            <person name="Choi Y.-J."/>
            <person name="Martin J."/>
            <person name="Mitreva M."/>
        </authorList>
    </citation>
    <scope>NUCLEOTIDE SEQUENCE [LARGE SCALE GENOMIC DNA]</scope>
</reference>
<dbReference type="GO" id="GO:0036064">
    <property type="term" value="C:ciliary basal body"/>
    <property type="evidence" value="ECO:0007669"/>
    <property type="project" value="TreeGrafter"/>
</dbReference>
<evidence type="ECO:0000256" key="3">
    <source>
        <dbReference type="ARBA" id="ARBA00004430"/>
    </source>
</evidence>
<evidence type="ECO:0000256" key="1">
    <source>
        <dbReference type="ARBA" id="ARBA00004120"/>
    </source>
</evidence>
<dbReference type="GO" id="GO:0045504">
    <property type="term" value="F:dynein heavy chain binding"/>
    <property type="evidence" value="ECO:0007669"/>
    <property type="project" value="TreeGrafter"/>
</dbReference>
<evidence type="ECO:0000256" key="11">
    <source>
        <dbReference type="ARBA" id="ARBA00023069"/>
    </source>
</evidence>
<proteinExistence type="inferred from homology"/>
<organism evidence="16 17">
    <name type="scientific">Fasciola hepatica</name>
    <name type="common">Liver fluke</name>
    <dbReference type="NCBI Taxonomy" id="6192"/>
    <lineage>
        <taxon>Eukaryota</taxon>
        <taxon>Metazoa</taxon>
        <taxon>Spiralia</taxon>
        <taxon>Lophotrochozoa</taxon>
        <taxon>Platyhelminthes</taxon>
        <taxon>Trematoda</taxon>
        <taxon>Digenea</taxon>
        <taxon>Plagiorchiida</taxon>
        <taxon>Echinostomata</taxon>
        <taxon>Echinostomatoidea</taxon>
        <taxon>Fasciolidae</taxon>
        <taxon>Fasciola</taxon>
    </lineage>
</organism>
<evidence type="ECO:0000256" key="14">
    <source>
        <dbReference type="ARBA" id="ARBA00023273"/>
    </source>
</evidence>
<evidence type="ECO:0000256" key="6">
    <source>
        <dbReference type="ARBA" id="ARBA00022473"/>
    </source>
</evidence>
<evidence type="ECO:0000256" key="8">
    <source>
        <dbReference type="ARBA" id="ARBA00022701"/>
    </source>
</evidence>
<keyword evidence="7" id="KW-0963">Cytoplasm</keyword>
<protein>
    <recommendedName>
        <fullName evidence="5">Cytoplasmic dynein 2 light intermediate chain 1</fullName>
    </recommendedName>
</protein>
<keyword evidence="6" id="KW-0217">Developmental protein</keyword>
<dbReference type="GO" id="GO:0005874">
    <property type="term" value="C:microtubule"/>
    <property type="evidence" value="ECO:0007669"/>
    <property type="project" value="UniProtKB-KW"/>
</dbReference>
<dbReference type="InterPro" id="IPR027417">
    <property type="entry name" value="P-loop_NTPase"/>
</dbReference>
<dbReference type="InterPro" id="IPR022780">
    <property type="entry name" value="Dynein_light_int_chain"/>
</dbReference>
<feature type="region of interest" description="Disordered" evidence="15">
    <location>
        <begin position="331"/>
        <end position="352"/>
    </location>
</feature>
<dbReference type="PANTHER" id="PTHR13236:SF0">
    <property type="entry name" value="CYTOPLASMIC DYNEIN 2 LIGHT INTERMEDIATE CHAIN 1"/>
    <property type="match status" value="1"/>
</dbReference>